<name>A0ABP9Z4B0_9FUNG</name>
<feature type="compositionally biased region" description="Low complexity" evidence="8">
    <location>
        <begin position="729"/>
        <end position="816"/>
    </location>
</feature>
<dbReference type="InterPro" id="IPR051615">
    <property type="entry name" value="Transcr_Regulatory_Elem"/>
</dbReference>
<evidence type="ECO:0000256" key="7">
    <source>
        <dbReference type="ARBA" id="ARBA00023242"/>
    </source>
</evidence>
<evidence type="ECO:0000256" key="1">
    <source>
        <dbReference type="ARBA" id="ARBA00004123"/>
    </source>
</evidence>
<gene>
    <name evidence="10" type="ORF">MFLAVUS_007428</name>
</gene>
<feature type="compositionally biased region" description="Polar residues" evidence="8">
    <location>
        <begin position="154"/>
        <end position="165"/>
    </location>
</feature>
<dbReference type="PANTHER" id="PTHR31313">
    <property type="entry name" value="TY1 ENHANCER ACTIVATOR"/>
    <property type="match status" value="1"/>
</dbReference>
<keyword evidence="7" id="KW-0539">Nucleus</keyword>
<dbReference type="EMBL" id="BAABUK010000019">
    <property type="protein sequence ID" value="GAA5813938.1"/>
    <property type="molecule type" value="Genomic_DNA"/>
</dbReference>
<feature type="region of interest" description="Disordered" evidence="8">
    <location>
        <begin position="704"/>
        <end position="844"/>
    </location>
</feature>
<proteinExistence type="predicted"/>
<dbReference type="CDD" id="cd12148">
    <property type="entry name" value="fungal_TF_MHR"/>
    <property type="match status" value="1"/>
</dbReference>
<evidence type="ECO:0000256" key="6">
    <source>
        <dbReference type="ARBA" id="ARBA00023163"/>
    </source>
</evidence>
<dbReference type="SUPFAM" id="SSF57701">
    <property type="entry name" value="Zn2/Cys6 DNA-binding domain"/>
    <property type="match status" value="1"/>
</dbReference>
<keyword evidence="5" id="KW-0238">DNA-binding</keyword>
<evidence type="ECO:0000256" key="5">
    <source>
        <dbReference type="ARBA" id="ARBA00023125"/>
    </source>
</evidence>
<feature type="compositionally biased region" description="Low complexity" evidence="8">
    <location>
        <begin position="121"/>
        <end position="146"/>
    </location>
</feature>
<organism evidence="10 11">
    <name type="scientific">Mucor flavus</name>
    <dbReference type="NCBI Taxonomy" id="439312"/>
    <lineage>
        <taxon>Eukaryota</taxon>
        <taxon>Fungi</taxon>
        <taxon>Fungi incertae sedis</taxon>
        <taxon>Mucoromycota</taxon>
        <taxon>Mucoromycotina</taxon>
        <taxon>Mucoromycetes</taxon>
        <taxon>Mucorales</taxon>
        <taxon>Mucorineae</taxon>
        <taxon>Mucoraceae</taxon>
        <taxon>Mucor</taxon>
    </lineage>
</organism>
<dbReference type="Pfam" id="PF04082">
    <property type="entry name" value="Fungal_trans"/>
    <property type="match status" value="1"/>
</dbReference>
<evidence type="ECO:0000256" key="3">
    <source>
        <dbReference type="ARBA" id="ARBA00022833"/>
    </source>
</evidence>
<dbReference type="CDD" id="cd00067">
    <property type="entry name" value="GAL4"/>
    <property type="match status" value="1"/>
</dbReference>
<evidence type="ECO:0000313" key="11">
    <source>
        <dbReference type="Proteomes" id="UP001473302"/>
    </source>
</evidence>
<evidence type="ECO:0000256" key="8">
    <source>
        <dbReference type="SAM" id="MobiDB-lite"/>
    </source>
</evidence>
<sequence>MSLSSDDATVKRQRVSRACDLCRKKKIKCDGTAPVCSNCQAFNLECSYKDTTKKRGPPKGYIEAIENRLHKLESYLNDIVKEEEDPRTKELLNELQSPLETPLGEQIKVRPQRRQRRRPIPIDITPTTTQSPLSPTLFTSPTLSQSELPEQHDNANNIDLNDSKGQLSMDENGQVRYLGKSSGFYLLQNSRTYQNGAFHFSGYCHKSSKKDQPIENSYTTATNATHTTHTDSTTQQKHANVDSLELPPKDLSENLVVLYLTHFYPVLPMFYKRRLVCSHSPLEPISPLLLNAIYAIASRVTPDERVRSDPSSPDTAGDIFFERAKCLLDDYYDTPRISTVQALLLMASHQMGAMKAARAWLYSGMAFRMAQDLGLNRNCDHWNISPEERERRKRVFWCCFIVDRITSAIYGRSANFEERDCDVPFPSVDDDEMIKPTCKDSSRPPAKLLEVFIQSIKICDILGHVLKNIYYAKARHHTSSHHIDHILTTLNRQLTQWHHNLPVSLQYKLPNTQAGEMAPDPPSPICQLHMIYYTTVILLHRSFIPGPTQSQLPISLPSYDICESAASSVLDIINIMLGENHLKYVYNFSVFFVFTAGIIFIKLASSDDADKAFDAKININRVMRALDELEITWLNAARCCNILGELAGLRDINLECDKYVPKKVSKSSPPPSIAVPNSPELNSSVLPALSSSPNQMDIELQFNHNKSSRSTDISSNFDSHWNQPSNVRSSSMSAYSNQSQQQQQQQQQHQQQRSSTDYISNNSYPLFSSSSSPGISSQVPISSVRSSSALDLSNQPTHTNNSSPTSSSFLSSTTPTMDPFAAPGIIPGPSSQQPERFDPLGTAFWGMPTSLDTDEWNAYFGNQLNSNPSSQPTASNPLNSFLLSSSSSSSSSFVFSQPPNNRLISKSSGDLPDSPSQSFLLGFLDENKNPRMVSSPSPINATTTNVDTSSVSANVRYW</sequence>
<protein>
    <recommendedName>
        <fullName evidence="9">Zn(2)-C6 fungal-type domain-containing protein</fullName>
    </recommendedName>
</protein>
<evidence type="ECO:0000313" key="10">
    <source>
        <dbReference type="EMBL" id="GAA5813938.1"/>
    </source>
</evidence>
<dbReference type="Pfam" id="PF00172">
    <property type="entry name" value="Zn_clus"/>
    <property type="match status" value="1"/>
</dbReference>
<feature type="region of interest" description="Disordered" evidence="8">
    <location>
        <begin position="94"/>
        <end position="165"/>
    </location>
</feature>
<evidence type="ECO:0000256" key="2">
    <source>
        <dbReference type="ARBA" id="ARBA00022723"/>
    </source>
</evidence>
<keyword evidence="11" id="KW-1185">Reference proteome</keyword>
<dbReference type="Gene3D" id="4.10.240.10">
    <property type="entry name" value="Zn(2)-C6 fungal-type DNA-binding domain"/>
    <property type="match status" value="1"/>
</dbReference>
<comment type="caution">
    <text evidence="10">The sequence shown here is derived from an EMBL/GenBank/DDBJ whole genome shotgun (WGS) entry which is preliminary data.</text>
</comment>
<dbReference type="InterPro" id="IPR036864">
    <property type="entry name" value="Zn2-C6_fun-type_DNA-bd_sf"/>
</dbReference>
<dbReference type="SMART" id="SM00906">
    <property type="entry name" value="Fungal_trans"/>
    <property type="match status" value="1"/>
</dbReference>
<dbReference type="PROSITE" id="PS00463">
    <property type="entry name" value="ZN2_CY6_FUNGAL_1"/>
    <property type="match status" value="1"/>
</dbReference>
<evidence type="ECO:0000259" key="9">
    <source>
        <dbReference type="PROSITE" id="PS50048"/>
    </source>
</evidence>
<accession>A0ABP9Z4B0</accession>
<keyword evidence="6" id="KW-0804">Transcription</keyword>
<evidence type="ECO:0000256" key="4">
    <source>
        <dbReference type="ARBA" id="ARBA00023015"/>
    </source>
</evidence>
<dbReference type="Proteomes" id="UP001473302">
    <property type="component" value="Unassembled WGS sequence"/>
</dbReference>
<keyword evidence="2" id="KW-0479">Metal-binding</keyword>
<feature type="domain" description="Zn(2)-C6 fungal-type" evidence="9">
    <location>
        <begin position="18"/>
        <end position="48"/>
    </location>
</feature>
<reference evidence="10 11" key="1">
    <citation type="submission" date="2024-04" db="EMBL/GenBank/DDBJ databases">
        <title>genome sequences of Mucor flavus KT1a and Helicostylum pulchrum KT1b strains isolated from the surface of a dry-aged beef.</title>
        <authorList>
            <person name="Toyotome T."/>
            <person name="Hosono M."/>
            <person name="Torimaru M."/>
            <person name="Fukuda K."/>
            <person name="Mikami N."/>
        </authorList>
    </citation>
    <scope>NUCLEOTIDE SEQUENCE [LARGE SCALE GENOMIC DNA]</scope>
    <source>
        <strain evidence="10 11">KT1a</strain>
    </source>
</reference>
<dbReference type="PANTHER" id="PTHR31313:SF78">
    <property type="entry name" value="TRANSCRIPTION FACTOR DOMAIN-CONTAINING PROTEIN"/>
    <property type="match status" value="1"/>
</dbReference>
<dbReference type="InterPro" id="IPR001138">
    <property type="entry name" value="Zn2Cys6_DnaBD"/>
</dbReference>
<dbReference type="SMART" id="SM00066">
    <property type="entry name" value="GAL4"/>
    <property type="match status" value="1"/>
</dbReference>
<dbReference type="InterPro" id="IPR007219">
    <property type="entry name" value="XnlR_reg_dom"/>
</dbReference>
<feature type="compositionally biased region" description="Basic residues" evidence="8">
    <location>
        <begin position="110"/>
        <end position="119"/>
    </location>
</feature>
<comment type="subcellular location">
    <subcellularLocation>
        <location evidence="1">Nucleus</location>
    </subcellularLocation>
</comment>
<feature type="compositionally biased region" description="Polar residues" evidence="8">
    <location>
        <begin position="704"/>
        <end position="728"/>
    </location>
</feature>
<keyword evidence="3" id="KW-0862">Zinc</keyword>
<dbReference type="PROSITE" id="PS50048">
    <property type="entry name" value="ZN2_CY6_FUNGAL_2"/>
    <property type="match status" value="1"/>
</dbReference>
<keyword evidence="4" id="KW-0805">Transcription regulation</keyword>